<proteinExistence type="inferred from homology"/>
<keyword evidence="5 10" id="KW-0997">Cell inner membrane</keyword>
<reference evidence="13 14" key="1">
    <citation type="journal article" date="2017" name="MBio">
        <title>Type VI secretion-mediated competition in the bee gut microbiome.</title>
        <authorList>
            <person name="Steele M.I."/>
            <person name="Kwong W.K."/>
            <person name="Powell J.E."/>
            <person name="Whiteley M."/>
            <person name="Moran N.A."/>
        </authorList>
    </citation>
    <scope>NUCLEOTIDE SEQUENCE [LARGE SCALE GENOMIC DNA]</scope>
    <source>
        <strain evidence="13 14">App2-2</strain>
    </source>
</reference>
<dbReference type="InterPro" id="IPR003538">
    <property type="entry name" value="TonB"/>
</dbReference>
<name>A0A2N9WRK8_9NEIS</name>
<evidence type="ECO:0000256" key="1">
    <source>
        <dbReference type="ARBA" id="ARBA00004383"/>
    </source>
</evidence>
<evidence type="ECO:0000256" key="11">
    <source>
        <dbReference type="SAM" id="MobiDB-lite"/>
    </source>
</evidence>
<gene>
    <name evidence="13" type="ORF">BGI32_11280</name>
</gene>
<evidence type="ECO:0000256" key="4">
    <source>
        <dbReference type="ARBA" id="ARBA00022475"/>
    </source>
</evidence>
<comment type="function">
    <text evidence="10">Interacts with outer membrane receptor proteins that carry out high-affinity binding and energy dependent uptake into the periplasmic space of specific substrates. It could act to transduce energy from the cytoplasmic membrane to specific energy-requiring processes in the outer membrane, resulting in the release into the periplasm of ligands bound by these outer membrane proteins.</text>
</comment>
<feature type="region of interest" description="Disordered" evidence="11">
    <location>
        <begin position="126"/>
        <end position="159"/>
    </location>
</feature>
<feature type="compositionally biased region" description="Polar residues" evidence="11">
    <location>
        <begin position="128"/>
        <end position="154"/>
    </location>
</feature>
<dbReference type="InterPro" id="IPR037682">
    <property type="entry name" value="TonB_C"/>
</dbReference>
<dbReference type="GO" id="GO:0005886">
    <property type="term" value="C:plasma membrane"/>
    <property type="evidence" value="ECO:0007669"/>
    <property type="project" value="UniProtKB-SubCell"/>
</dbReference>
<comment type="similarity">
    <text evidence="2 10">Belongs to the TonB family.</text>
</comment>
<dbReference type="Gene3D" id="3.30.1150.10">
    <property type="match status" value="1"/>
</dbReference>
<evidence type="ECO:0000259" key="12">
    <source>
        <dbReference type="PROSITE" id="PS52015"/>
    </source>
</evidence>
<comment type="caution">
    <text evidence="13">The sequence shown here is derived from an EMBL/GenBank/DDBJ whole genome shotgun (WGS) entry which is preliminary data.</text>
</comment>
<feature type="compositionally biased region" description="Low complexity" evidence="11">
    <location>
        <begin position="60"/>
        <end position="75"/>
    </location>
</feature>
<evidence type="ECO:0000256" key="5">
    <source>
        <dbReference type="ARBA" id="ARBA00022519"/>
    </source>
</evidence>
<dbReference type="Proteomes" id="UP000231293">
    <property type="component" value="Unassembled WGS sequence"/>
</dbReference>
<keyword evidence="10" id="KW-0735">Signal-anchor</keyword>
<dbReference type="PRINTS" id="PR01374">
    <property type="entry name" value="TONBPROTEIN"/>
</dbReference>
<dbReference type="EMBL" id="MDVB01000113">
    <property type="protein sequence ID" value="PIT12754.1"/>
    <property type="molecule type" value="Genomic_DNA"/>
</dbReference>
<protein>
    <recommendedName>
        <fullName evidence="10">Protein TonB</fullName>
    </recommendedName>
</protein>
<dbReference type="GO" id="GO:0030288">
    <property type="term" value="C:outer membrane-bounded periplasmic space"/>
    <property type="evidence" value="ECO:0007669"/>
    <property type="project" value="InterPro"/>
</dbReference>
<evidence type="ECO:0000256" key="9">
    <source>
        <dbReference type="ARBA" id="ARBA00023136"/>
    </source>
</evidence>
<dbReference type="Pfam" id="PF03544">
    <property type="entry name" value="TonB_C"/>
    <property type="match status" value="1"/>
</dbReference>
<evidence type="ECO:0000313" key="14">
    <source>
        <dbReference type="Proteomes" id="UP000231293"/>
    </source>
</evidence>
<keyword evidence="3 10" id="KW-0813">Transport</keyword>
<keyword evidence="7 10" id="KW-0653">Protein transport</keyword>
<dbReference type="InterPro" id="IPR006260">
    <property type="entry name" value="TonB/TolA_C"/>
</dbReference>
<sequence>MENQRKVNFLIVILVLGMHAFLFWAIMAVHAQQEIDINLQTLNFVDLGMSSNQAVDDAPSKPQSQQSVVHKQSVKAPVKKVMPEKSLIKPVVAPKTESQFKVIPPKADESRLTPAVEKTAPIAPVHVNNVSSPTSANTSEKSEATSANGKSSGDQAGGSLVVPKEYQGGFLAALKPVYPADSKSNGEEGVVGLTVSVSADGQAQNVVISKSSGYSRLDRSAKQAVLKYRFKPATRGGMPIPYKYHFDVVFRISN</sequence>
<organism evidence="13 14">
    <name type="scientific">Snodgrassella alvi</name>
    <dbReference type="NCBI Taxonomy" id="1196083"/>
    <lineage>
        <taxon>Bacteria</taxon>
        <taxon>Pseudomonadati</taxon>
        <taxon>Pseudomonadota</taxon>
        <taxon>Betaproteobacteria</taxon>
        <taxon>Neisseriales</taxon>
        <taxon>Neisseriaceae</taxon>
        <taxon>Snodgrassella</taxon>
    </lineage>
</organism>
<comment type="subcellular location">
    <subcellularLocation>
        <location evidence="1 10">Cell inner membrane</location>
        <topology evidence="1 10">Single-pass membrane protein</topology>
        <orientation evidence="1 10">Periplasmic side</orientation>
    </subcellularLocation>
</comment>
<feature type="domain" description="TonB C-terminal" evidence="12">
    <location>
        <begin position="163"/>
        <end position="254"/>
    </location>
</feature>
<keyword evidence="9 10" id="KW-0472">Membrane</keyword>
<evidence type="ECO:0000256" key="7">
    <source>
        <dbReference type="ARBA" id="ARBA00022927"/>
    </source>
</evidence>
<keyword evidence="4 10" id="KW-1003">Cell membrane</keyword>
<dbReference type="AlphaFoldDB" id="A0A2N9WRK8"/>
<dbReference type="GO" id="GO:0015031">
    <property type="term" value="P:protein transport"/>
    <property type="evidence" value="ECO:0007669"/>
    <property type="project" value="UniProtKB-UniRule"/>
</dbReference>
<dbReference type="NCBIfam" id="TIGR01352">
    <property type="entry name" value="tonB_Cterm"/>
    <property type="match status" value="1"/>
</dbReference>
<evidence type="ECO:0000256" key="8">
    <source>
        <dbReference type="ARBA" id="ARBA00022989"/>
    </source>
</evidence>
<dbReference type="SUPFAM" id="SSF74653">
    <property type="entry name" value="TolA/TonB C-terminal domain"/>
    <property type="match status" value="1"/>
</dbReference>
<keyword evidence="8 10" id="KW-1133">Transmembrane helix</keyword>
<evidence type="ECO:0000256" key="6">
    <source>
        <dbReference type="ARBA" id="ARBA00022692"/>
    </source>
</evidence>
<feature type="transmembrane region" description="Helical" evidence="10">
    <location>
        <begin position="7"/>
        <end position="27"/>
    </location>
</feature>
<evidence type="ECO:0000256" key="10">
    <source>
        <dbReference type="RuleBase" id="RU362123"/>
    </source>
</evidence>
<dbReference type="RefSeq" id="WP_100114178.1">
    <property type="nucleotide sequence ID" value="NZ_MDVB01000113.1"/>
</dbReference>
<evidence type="ECO:0000313" key="13">
    <source>
        <dbReference type="EMBL" id="PIT12754.1"/>
    </source>
</evidence>
<dbReference type="GO" id="GO:0015891">
    <property type="term" value="P:siderophore transport"/>
    <property type="evidence" value="ECO:0007669"/>
    <property type="project" value="InterPro"/>
</dbReference>
<evidence type="ECO:0000256" key="3">
    <source>
        <dbReference type="ARBA" id="ARBA00022448"/>
    </source>
</evidence>
<dbReference type="PANTHER" id="PTHR33446">
    <property type="entry name" value="PROTEIN TONB-RELATED"/>
    <property type="match status" value="1"/>
</dbReference>
<accession>A0A2N9WRK8</accession>
<dbReference type="GO" id="GO:0055085">
    <property type="term" value="P:transmembrane transport"/>
    <property type="evidence" value="ECO:0007669"/>
    <property type="project" value="InterPro"/>
</dbReference>
<keyword evidence="6 10" id="KW-0812">Transmembrane</keyword>
<feature type="region of interest" description="Disordered" evidence="11">
    <location>
        <begin position="53"/>
        <end position="75"/>
    </location>
</feature>
<evidence type="ECO:0000256" key="2">
    <source>
        <dbReference type="ARBA" id="ARBA00006555"/>
    </source>
</evidence>
<dbReference type="InterPro" id="IPR051045">
    <property type="entry name" value="TonB-dependent_transducer"/>
</dbReference>
<dbReference type="PROSITE" id="PS52015">
    <property type="entry name" value="TONB_CTD"/>
    <property type="match status" value="1"/>
</dbReference>
<dbReference type="GO" id="GO:0031992">
    <property type="term" value="F:energy transducer activity"/>
    <property type="evidence" value="ECO:0007669"/>
    <property type="project" value="InterPro"/>
</dbReference>